<name>A0ABY8R2A2_PARBF</name>
<proteinExistence type="predicted"/>
<keyword evidence="2" id="KW-1185">Reference proteome</keyword>
<evidence type="ECO:0000313" key="2">
    <source>
        <dbReference type="Proteomes" id="UP001239169"/>
    </source>
</evidence>
<protein>
    <submittedName>
        <fullName evidence="1">Uncharacterized protein</fullName>
    </submittedName>
</protein>
<accession>A0ABY8R2A2</accession>
<reference evidence="1 2" key="1">
    <citation type="submission" date="2023-04" db="EMBL/GenBank/DDBJ databases">
        <title>Bacteria Genome Submission.</title>
        <authorList>
            <person name="Isaac P."/>
        </authorList>
    </citation>
    <scope>NUCLEOTIDE SEQUENCE [LARGE SCALE GENOMIC DNA]</scope>
    <source>
        <strain evidence="1 2">SampleS7P1</strain>
    </source>
</reference>
<sequence length="82" mass="9307">MPKSKTHTWGVFCVMLDNTKMTPYGIEYVENKLGIEKTLSGVEKVQEIFKKSANWGWKESKDIIVKVLCEMGKHGMDKALGD</sequence>
<gene>
    <name evidence="1" type="ORF">QJS64_12910</name>
</gene>
<dbReference type="Proteomes" id="UP001239169">
    <property type="component" value="Chromosome"/>
</dbReference>
<dbReference type="EMBL" id="CP124685">
    <property type="protein sequence ID" value="WGX75002.1"/>
    <property type="molecule type" value="Genomic_DNA"/>
</dbReference>
<organism evidence="1 2">
    <name type="scientific">Paraclostridium bifermentans</name>
    <name type="common">Clostridium bifermentans</name>
    <dbReference type="NCBI Taxonomy" id="1490"/>
    <lineage>
        <taxon>Bacteria</taxon>
        <taxon>Bacillati</taxon>
        <taxon>Bacillota</taxon>
        <taxon>Clostridia</taxon>
        <taxon>Peptostreptococcales</taxon>
        <taxon>Peptostreptococcaceae</taxon>
        <taxon>Paraclostridium</taxon>
    </lineage>
</organism>
<evidence type="ECO:0000313" key="1">
    <source>
        <dbReference type="EMBL" id="WGX75002.1"/>
    </source>
</evidence>